<dbReference type="SUPFAM" id="SSF50494">
    <property type="entry name" value="Trypsin-like serine proteases"/>
    <property type="match status" value="1"/>
</dbReference>
<protein>
    <recommendedName>
        <fullName evidence="4">Trypsin</fullName>
    </recommendedName>
</protein>
<dbReference type="Proteomes" id="UP001519654">
    <property type="component" value="Unassembled WGS sequence"/>
</dbReference>
<evidence type="ECO:0000256" key="1">
    <source>
        <dbReference type="SAM" id="SignalP"/>
    </source>
</evidence>
<proteinExistence type="predicted"/>
<evidence type="ECO:0000313" key="3">
    <source>
        <dbReference type="Proteomes" id="UP001519654"/>
    </source>
</evidence>
<evidence type="ECO:0000313" key="2">
    <source>
        <dbReference type="EMBL" id="MBU2662644.1"/>
    </source>
</evidence>
<feature type="chain" id="PRO_5046544314" description="Trypsin" evidence="1">
    <location>
        <begin position="25"/>
        <end position="237"/>
    </location>
</feature>
<organism evidence="2 3">
    <name type="scientific">Paractinoplanes bogorensis</name>
    <dbReference type="NCBI Taxonomy" id="1610840"/>
    <lineage>
        <taxon>Bacteria</taxon>
        <taxon>Bacillati</taxon>
        <taxon>Actinomycetota</taxon>
        <taxon>Actinomycetes</taxon>
        <taxon>Micromonosporales</taxon>
        <taxon>Micromonosporaceae</taxon>
        <taxon>Paractinoplanes</taxon>
    </lineage>
</organism>
<gene>
    <name evidence="2" type="ORF">KOI35_03915</name>
</gene>
<evidence type="ECO:0008006" key="4">
    <source>
        <dbReference type="Google" id="ProtNLM"/>
    </source>
</evidence>
<feature type="signal peptide" evidence="1">
    <location>
        <begin position="1"/>
        <end position="24"/>
    </location>
</feature>
<keyword evidence="1" id="KW-0732">Signal</keyword>
<dbReference type="InterPro" id="IPR009003">
    <property type="entry name" value="Peptidase_S1_PA"/>
</dbReference>
<reference evidence="2 3" key="1">
    <citation type="submission" date="2021-06" db="EMBL/GenBank/DDBJ databases">
        <title>Actinoplanes lichenicola sp. nov., and Actinoplanes ovalisporus sp. nov., isolated from lichen in Thailand.</title>
        <authorList>
            <person name="Saeng-In P."/>
            <person name="Kanchanasin P."/>
            <person name="Yuki M."/>
            <person name="Kudo T."/>
            <person name="Ohkuma M."/>
            <person name="Phongsopitanun W."/>
            <person name="Tanasupawat S."/>
        </authorList>
    </citation>
    <scope>NUCLEOTIDE SEQUENCE [LARGE SCALE GENOMIC DNA]</scope>
    <source>
        <strain evidence="2 3">NBRC 110975</strain>
    </source>
</reference>
<dbReference type="RefSeq" id="WP_215784568.1">
    <property type="nucleotide sequence ID" value="NZ_JAHKKG010000001.1"/>
</dbReference>
<sequence>MRSFRVVAAAVLAAHFLTPTAAHAATLALGSSPASAAANSLVDTTVPANRWLVRIHGGDGSCSGALITQSWLLTRDGCPTTGDIDAGGQIRRATFTARQGRLLLARLDTPVTGFTARTLATQDPAAGTDVWRYSGGNRYLDEYVKLAARTTDANLTVSGTPGTFVRGDEGGPVTAGDTLVGITDYPSRYTEDGYLDVTGPIGVLSVARHRQWLLDTMAANPPLVIKFPTCPIFVCPR</sequence>
<keyword evidence="3" id="KW-1185">Reference proteome</keyword>
<accession>A0ABS5YIV1</accession>
<dbReference type="EMBL" id="JAHKKG010000001">
    <property type="protein sequence ID" value="MBU2662644.1"/>
    <property type="molecule type" value="Genomic_DNA"/>
</dbReference>
<comment type="caution">
    <text evidence="2">The sequence shown here is derived from an EMBL/GenBank/DDBJ whole genome shotgun (WGS) entry which is preliminary data.</text>
</comment>
<name>A0ABS5YIV1_9ACTN</name>